<accession>A3QMV3</accession>
<evidence type="ECO:0000313" key="2">
    <source>
        <dbReference type="EMBL" id="ABC55108.1"/>
    </source>
</evidence>
<dbReference type="Proteomes" id="UP000106924">
    <property type="component" value="Segment"/>
</dbReference>
<feature type="compositionally biased region" description="Acidic residues" evidence="1">
    <location>
        <begin position="37"/>
        <end position="49"/>
    </location>
</feature>
<name>A3QMV3_CYHV3</name>
<dbReference type="EMBL" id="DQ177346">
    <property type="protein sequence ID" value="ABC55108.1"/>
    <property type="molecule type" value="Genomic_DNA"/>
</dbReference>
<evidence type="ECO:0000256" key="1">
    <source>
        <dbReference type="SAM" id="MobiDB-lite"/>
    </source>
</evidence>
<organism evidence="2 3">
    <name type="scientific">Cyprinid herpesvirus 3</name>
    <name type="common">CyHV-3</name>
    <dbReference type="NCBI Taxonomy" id="180230"/>
    <lineage>
        <taxon>Viruses</taxon>
        <taxon>Duplodnaviria</taxon>
        <taxon>Heunggongvirae</taxon>
        <taxon>Peploviricota</taxon>
        <taxon>Herviviricetes</taxon>
        <taxon>Herpesvirales</taxon>
        <taxon>Alloherpesviridae</taxon>
        <taxon>Cyvirus</taxon>
        <taxon>Cyvirus cyprinidallo3</taxon>
    </lineage>
</organism>
<protein>
    <submittedName>
        <fullName evidence="2">Uncharacterized protein</fullName>
    </submittedName>
</protein>
<reference evidence="2 3" key="1">
    <citation type="journal article" date="2007" name="J. Virol.">
        <title>Genome sequences of three koi herpesvirus isolates representing the expanding distribution of an emerging disease threatening koi and common carp worldwide.</title>
        <authorList>
            <person name="Aoki T."/>
            <person name="Hirono I."/>
            <person name="Kurokawa K."/>
            <person name="Fukuda H."/>
            <person name="Nahary R."/>
            <person name="Eldar A."/>
            <person name="Davison A.J."/>
            <person name="Waltzek T.B."/>
            <person name="Bercovier H."/>
            <person name="Hedrick R.P."/>
        </authorList>
    </citation>
    <scope>NUCLEOTIDE SEQUENCE [LARGE SCALE GENOMIC DNA]</scope>
    <source>
        <strain evidence="2">KHV-I</strain>
    </source>
</reference>
<sequence>MDSTNVTEVNEKPRLTDAQVEEAVNEIVAAVAHSELSEEDGEEDDDESVCSDTSTESEYPTISDDGFVDSEEETDEKKHHDEAELVDIMKKLEALLTKLESGEHKITDEQLKELIVALGKLEIKQLKRWWVTYDSGPTIERDDMKKRVMGLAAGEPNTIPYRSSTHYNPRHYDKPIILGQALEYADDMVAMNRRRGHKWTKRGTKHTVTEYTPEGAKGERVHVKLYLEKPGMTAEFDHMPEHLHHVWVHGAQSSLKDPERLELIELVSMSCEAKNCCLVYDMVLWVSEENLDKVRSSVSKKLKMTGDKLAVAAYNKLFGGYDITHTKELPTHDPTPSEGKPFSITVYGSVALEYCEIRAGLWDCRMRAHKLLCGEGCICTGWSRWIDLRKPCHVPVGDEKYAEVLHHSRHDESIIDFVGSTIEEWLRYTVEIGKLEIAKVDLLEITGAACCFGYGTRDSFPYLHSAEVKNIWESCTSDLTEHSRKMIQRKAWARLTAELERIPFADDFKTDIKVKAACGPTVMCSVNMAKFVEDDDKKFIVSDEDGDTTSIKYSEVPKNFVDMVWDCIHAQAEVDVPDDEEECDHDGTLYKGRVEFVKKLLTEAGL</sequence>
<feature type="region of interest" description="Disordered" evidence="1">
    <location>
        <begin position="32"/>
        <end position="82"/>
    </location>
</feature>
<proteinExistence type="predicted"/>
<evidence type="ECO:0000313" key="3">
    <source>
        <dbReference type="Proteomes" id="UP000106924"/>
    </source>
</evidence>